<comment type="caution">
    <text evidence="13">The sequence shown here is derived from an EMBL/GenBank/DDBJ whole genome shotgun (WGS) entry which is preliminary data.</text>
</comment>
<dbReference type="InterPro" id="IPR037185">
    <property type="entry name" value="EmrE-like"/>
</dbReference>
<evidence type="ECO:0000256" key="7">
    <source>
        <dbReference type="ARBA" id="ARBA00022985"/>
    </source>
</evidence>
<dbReference type="SUPFAM" id="SSF103481">
    <property type="entry name" value="Multidrug resistance efflux transporter EmrE"/>
    <property type="match status" value="2"/>
</dbReference>
<feature type="transmembrane region" description="Helical" evidence="11">
    <location>
        <begin position="259"/>
        <end position="277"/>
    </location>
</feature>
<evidence type="ECO:0000313" key="14">
    <source>
        <dbReference type="Proteomes" id="UP000823821"/>
    </source>
</evidence>
<evidence type="ECO:0000256" key="1">
    <source>
        <dbReference type="ARBA" id="ARBA00004651"/>
    </source>
</evidence>
<keyword evidence="3" id="KW-0444">Lipid biosynthesis</keyword>
<dbReference type="PANTHER" id="PTHR30561">
    <property type="entry name" value="SMR FAMILY PROTON-DEPENDENT DRUG EFFLUX TRANSPORTER SUGE"/>
    <property type="match status" value="1"/>
</dbReference>
<feature type="transmembrane region" description="Helical" evidence="11">
    <location>
        <begin position="58"/>
        <end position="80"/>
    </location>
</feature>
<evidence type="ECO:0000256" key="2">
    <source>
        <dbReference type="ARBA" id="ARBA00022475"/>
    </source>
</evidence>
<feature type="transmembrane region" description="Helical" evidence="11">
    <location>
        <begin position="203"/>
        <end position="225"/>
    </location>
</feature>
<dbReference type="GO" id="GO:0005886">
    <property type="term" value="C:plasma membrane"/>
    <property type="evidence" value="ECO:0007669"/>
    <property type="project" value="UniProtKB-SubCell"/>
</dbReference>
<dbReference type="GO" id="GO:0009245">
    <property type="term" value="P:lipid A biosynthetic process"/>
    <property type="evidence" value="ECO:0007669"/>
    <property type="project" value="UniProtKB-KW"/>
</dbReference>
<dbReference type="PANTHER" id="PTHR30561:SF9">
    <property type="entry name" value="4-AMINO-4-DEOXY-L-ARABINOSE-PHOSPHOUNDECAPRENOL FLIPPASE SUBUNIT ARNF-RELATED"/>
    <property type="match status" value="1"/>
</dbReference>
<dbReference type="GO" id="GO:0022857">
    <property type="term" value="F:transmembrane transporter activity"/>
    <property type="evidence" value="ECO:0007669"/>
    <property type="project" value="InterPro"/>
</dbReference>
<reference evidence="13" key="2">
    <citation type="submission" date="2021-04" db="EMBL/GenBank/DDBJ databases">
        <authorList>
            <person name="Gilroy R."/>
        </authorList>
    </citation>
    <scope>NUCLEOTIDE SEQUENCE</scope>
    <source>
        <strain evidence="13">5032</strain>
    </source>
</reference>
<keyword evidence="9" id="KW-0443">Lipid metabolism</keyword>
<evidence type="ECO:0000256" key="5">
    <source>
        <dbReference type="ARBA" id="ARBA00022556"/>
    </source>
</evidence>
<evidence type="ECO:0000256" key="3">
    <source>
        <dbReference type="ARBA" id="ARBA00022516"/>
    </source>
</evidence>
<keyword evidence="2" id="KW-1003">Cell membrane</keyword>
<feature type="transmembrane region" description="Helical" evidence="11">
    <location>
        <begin position="30"/>
        <end position="51"/>
    </location>
</feature>
<dbReference type="Pfam" id="PF00892">
    <property type="entry name" value="EamA"/>
    <property type="match status" value="1"/>
</dbReference>
<organism evidence="13 14">
    <name type="scientific">Candidatus Desulfovibrio intestinavium</name>
    <dbReference type="NCBI Taxonomy" id="2838534"/>
    <lineage>
        <taxon>Bacteria</taxon>
        <taxon>Pseudomonadati</taxon>
        <taxon>Thermodesulfobacteriota</taxon>
        <taxon>Desulfovibrionia</taxon>
        <taxon>Desulfovibrionales</taxon>
        <taxon>Desulfovibrionaceae</taxon>
        <taxon>Desulfovibrio</taxon>
    </lineage>
</organism>
<feature type="transmembrane region" description="Helical" evidence="11">
    <location>
        <begin position="113"/>
        <end position="131"/>
    </location>
</feature>
<dbReference type="Proteomes" id="UP000823821">
    <property type="component" value="Unassembled WGS sequence"/>
</dbReference>
<keyword evidence="6 11" id="KW-0812">Transmembrane</keyword>
<dbReference type="EMBL" id="DWZD01000047">
    <property type="protein sequence ID" value="HJA79652.1"/>
    <property type="molecule type" value="Genomic_DNA"/>
</dbReference>
<feature type="transmembrane region" description="Helical" evidence="11">
    <location>
        <begin position="231"/>
        <end position="252"/>
    </location>
</feature>
<accession>A0A9D2HNV3</accession>
<gene>
    <name evidence="13" type="ORF">H9784_08845</name>
</gene>
<keyword evidence="8 11" id="KW-1133">Transmembrane helix</keyword>
<feature type="transmembrane region" description="Helical" evidence="11">
    <location>
        <begin position="171"/>
        <end position="191"/>
    </location>
</feature>
<sequence>MPSHILLLVLGAALLHATWNIIVKGGDNKLFESALNALGGGLGALFILPFLPPLPSVCWPYLALSCCCHLTYYICISAAYREVDLSLGYTIMRGCAPLITSIVMLCLGQPLSLASWGGVAILCGGILTLSLDNLKRHASLRGILISLRTSFIIAGYTLADGFGASKGGDGVAYACWIFFLNIFPLHIYVFVRHGRAYLPYLRQRGVIGIFGGLCGLGSYGIAIWAMTHAPIAMVAALRETSVIFGMLMAVVFLGEKLTLSRVAAVLLVCCGTMVLKYG</sequence>
<name>A0A9D2HNV3_9BACT</name>
<keyword evidence="5" id="KW-0441">Lipid A biosynthesis</keyword>
<dbReference type="GO" id="GO:0009103">
    <property type="term" value="P:lipopolysaccharide biosynthetic process"/>
    <property type="evidence" value="ECO:0007669"/>
    <property type="project" value="UniProtKB-KW"/>
</dbReference>
<evidence type="ECO:0000256" key="9">
    <source>
        <dbReference type="ARBA" id="ARBA00023098"/>
    </source>
</evidence>
<protein>
    <submittedName>
        <fullName evidence="13">DMT family transporter</fullName>
    </submittedName>
</protein>
<feature type="domain" description="EamA" evidence="12">
    <location>
        <begin position="141"/>
        <end position="275"/>
    </location>
</feature>
<evidence type="ECO:0000256" key="10">
    <source>
        <dbReference type="ARBA" id="ARBA00023136"/>
    </source>
</evidence>
<dbReference type="InterPro" id="IPR000390">
    <property type="entry name" value="Small_drug/metabolite_transptr"/>
</dbReference>
<dbReference type="InterPro" id="IPR000620">
    <property type="entry name" value="EamA_dom"/>
</dbReference>
<evidence type="ECO:0000256" key="6">
    <source>
        <dbReference type="ARBA" id="ARBA00022692"/>
    </source>
</evidence>
<evidence type="ECO:0000256" key="4">
    <source>
        <dbReference type="ARBA" id="ARBA00022519"/>
    </source>
</evidence>
<evidence type="ECO:0000256" key="11">
    <source>
        <dbReference type="SAM" id="Phobius"/>
    </source>
</evidence>
<keyword evidence="4" id="KW-0997">Cell inner membrane</keyword>
<proteinExistence type="predicted"/>
<evidence type="ECO:0000259" key="12">
    <source>
        <dbReference type="Pfam" id="PF00892"/>
    </source>
</evidence>
<evidence type="ECO:0000313" key="13">
    <source>
        <dbReference type="EMBL" id="HJA79652.1"/>
    </source>
</evidence>
<keyword evidence="10 11" id="KW-0472">Membrane</keyword>
<dbReference type="AlphaFoldDB" id="A0A9D2HNV3"/>
<dbReference type="Gene3D" id="1.10.3730.20">
    <property type="match status" value="2"/>
</dbReference>
<comment type="subcellular location">
    <subcellularLocation>
        <location evidence="1">Cell membrane</location>
        <topology evidence="1">Multi-pass membrane protein</topology>
    </subcellularLocation>
</comment>
<keyword evidence="7" id="KW-0448">Lipopolysaccharide biosynthesis</keyword>
<feature type="transmembrane region" description="Helical" evidence="11">
    <location>
        <begin position="138"/>
        <end position="159"/>
    </location>
</feature>
<evidence type="ECO:0000256" key="8">
    <source>
        <dbReference type="ARBA" id="ARBA00022989"/>
    </source>
</evidence>
<reference evidence="13" key="1">
    <citation type="journal article" date="2021" name="PeerJ">
        <title>Extensive microbial diversity within the chicken gut microbiome revealed by metagenomics and culture.</title>
        <authorList>
            <person name="Gilroy R."/>
            <person name="Ravi A."/>
            <person name="Getino M."/>
            <person name="Pursley I."/>
            <person name="Horton D.L."/>
            <person name="Alikhan N.F."/>
            <person name="Baker D."/>
            <person name="Gharbi K."/>
            <person name="Hall N."/>
            <person name="Watson M."/>
            <person name="Adriaenssens E.M."/>
            <person name="Foster-Nyarko E."/>
            <person name="Jarju S."/>
            <person name="Secka A."/>
            <person name="Antonio M."/>
            <person name="Oren A."/>
            <person name="Chaudhuri R.R."/>
            <person name="La Ragione R."/>
            <person name="Hildebrand F."/>
            <person name="Pallen M.J."/>
        </authorList>
    </citation>
    <scope>NUCLEOTIDE SEQUENCE</scope>
    <source>
        <strain evidence="13">5032</strain>
    </source>
</reference>